<keyword evidence="6" id="KW-1133">Transmembrane helix</keyword>
<evidence type="ECO:0000256" key="2">
    <source>
        <dbReference type="ARBA" id="ARBA00007020"/>
    </source>
</evidence>
<dbReference type="KEGG" id="xla:108701514"/>
<comment type="subcellular location">
    <subcellularLocation>
        <location evidence="1">Mitochondrion inner membrane</location>
        <topology evidence="1">Multi-pass membrane protein</topology>
    </subcellularLocation>
</comment>
<dbReference type="InterPro" id="IPR045325">
    <property type="entry name" value="TMEM70/TMEM186/TMEM223"/>
</dbReference>
<accession>A0A1L8EXF8</accession>
<reference evidence="10" key="1">
    <citation type="submission" date="2025-08" db="UniProtKB">
        <authorList>
            <consortium name="RefSeq"/>
        </authorList>
    </citation>
    <scope>IDENTIFICATION</scope>
    <source>
        <strain evidence="10">J_2021</strain>
        <tissue evidence="10">Erythrocytes</tissue>
    </source>
</reference>
<protein>
    <recommendedName>
        <fullName evidence="3">Transmembrane protein 186</fullName>
    </recommendedName>
</protein>
<keyword evidence="5" id="KW-0999">Mitochondrion inner membrane</keyword>
<dbReference type="GO" id="GO:0005743">
    <property type="term" value="C:mitochondrial inner membrane"/>
    <property type="evidence" value="ECO:0007669"/>
    <property type="project" value="UniProtKB-SubCell"/>
</dbReference>
<evidence type="ECO:0000256" key="8">
    <source>
        <dbReference type="ARBA" id="ARBA00023136"/>
    </source>
</evidence>
<dbReference type="CTD" id="108701514"/>
<evidence type="ECO:0000313" key="9">
    <source>
        <dbReference type="Proteomes" id="UP000186698"/>
    </source>
</evidence>
<evidence type="ECO:0000256" key="4">
    <source>
        <dbReference type="ARBA" id="ARBA00022692"/>
    </source>
</evidence>
<evidence type="ECO:0000256" key="7">
    <source>
        <dbReference type="ARBA" id="ARBA00023128"/>
    </source>
</evidence>
<evidence type="ECO:0000256" key="5">
    <source>
        <dbReference type="ARBA" id="ARBA00022792"/>
    </source>
</evidence>
<dbReference type="Xenbase" id="XB-GENE-6487770">
    <property type="gene designation" value="tmem186.L"/>
</dbReference>
<organism evidence="9 10">
    <name type="scientific">Xenopus laevis</name>
    <name type="common">African clawed frog</name>
    <dbReference type="NCBI Taxonomy" id="8355"/>
    <lineage>
        <taxon>Eukaryota</taxon>
        <taxon>Metazoa</taxon>
        <taxon>Chordata</taxon>
        <taxon>Craniata</taxon>
        <taxon>Vertebrata</taxon>
        <taxon>Euteleostomi</taxon>
        <taxon>Amphibia</taxon>
        <taxon>Batrachia</taxon>
        <taxon>Anura</taxon>
        <taxon>Pipoidea</taxon>
        <taxon>Pipidae</taxon>
        <taxon>Xenopodinae</taxon>
        <taxon>Xenopus</taxon>
        <taxon>Xenopus</taxon>
    </lineage>
</organism>
<keyword evidence="9" id="KW-1185">Reference proteome</keyword>
<dbReference type="OrthoDB" id="6147888at2759"/>
<sequence>MKELNLPECLASVRHKESEVIVALRVASFSVGRGRRETSFGLMAQVCVLSGFTKYLHAGRLAWSSTLVSRTTFSRCSLLVSPTSCKCCTSLFLHNHQLKTPLCLPSRICFSSSPPPITDISNTKEFTLIYRFPGIKYCRAISRIKLLQTALTVLFLPPMYYYYFQGQVTGFCVAYSSGIALFAGVMLYCLSFYLRRIIGMMYLNAAGTTLKVSHLTFWGRRRDMYIAADDVKVLSESGDHIREVVRQFKRYSIPDTMYFSLHFGVVVDKEKFMRLFGNLK</sequence>
<evidence type="ECO:0000313" key="11">
    <source>
        <dbReference type="Xenbase" id="XB-GENE-6487770"/>
    </source>
</evidence>
<keyword evidence="7" id="KW-0496">Mitochondrion</keyword>
<evidence type="ECO:0000256" key="1">
    <source>
        <dbReference type="ARBA" id="ARBA00004448"/>
    </source>
</evidence>
<dbReference type="GeneID" id="108701514"/>
<evidence type="ECO:0000256" key="6">
    <source>
        <dbReference type="ARBA" id="ARBA00022989"/>
    </source>
</evidence>
<dbReference type="GO" id="GO:0005739">
    <property type="term" value="C:mitochondrion"/>
    <property type="evidence" value="ECO:0000318"/>
    <property type="project" value="GO_Central"/>
</dbReference>
<dbReference type="PANTHER" id="PTHR13603:SF1">
    <property type="entry name" value="TRANSMEMBRANE PROTEIN 186"/>
    <property type="match status" value="1"/>
</dbReference>
<keyword evidence="8" id="KW-0472">Membrane</keyword>
<dbReference type="RefSeq" id="XP_018091764.1">
    <property type="nucleotide sequence ID" value="XM_018236275.2"/>
</dbReference>
<dbReference type="AGR" id="Xenbase:XB-GENE-6487770"/>
<evidence type="ECO:0000256" key="3">
    <source>
        <dbReference type="ARBA" id="ARBA00014604"/>
    </source>
</evidence>
<dbReference type="InterPro" id="IPR026571">
    <property type="entry name" value="Tmem186"/>
</dbReference>
<dbReference type="PANTHER" id="PTHR13603">
    <property type="entry name" value="TRANSMEMBRANE PROTEIN 186"/>
    <property type="match status" value="1"/>
</dbReference>
<keyword evidence="4 10" id="KW-0812">Transmembrane</keyword>
<dbReference type="AlphaFoldDB" id="A0A1L8EXF8"/>
<dbReference type="Bgee" id="108701514">
    <property type="expression patterns" value="Expressed in oocyte and 19 other cell types or tissues"/>
</dbReference>
<gene>
    <name evidence="10 11" type="primary">tmem186.L</name>
</gene>
<dbReference type="Proteomes" id="UP000186698">
    <property type="component" value="Chromosome 9_10L"/>
</dbReference>
<dbReference type="PaxDb" id="8355-A0A1L8EXF8"/>
<dbReference type="STRING" id="8355.A0A1L8EXF8"/>
<proteinExistence type="inferred from homology"/>
<comment type="similarity">
    <text evidence="2">Belongs to the TMEM186 family.</text>
</comment>
<evidence type="ECO:0000313" key="10">
    <source>
        <dbReference type="RefSeq" id="XP_018091764.1"/>
    </source>
</evidence>
<dbReference type="Pfam" id="PF06979">
    <property type="entry name" value="TMEM70"/>
    <property type="match status" value="1"/>
</dbReference>
<name>A0A1L8EXF8_XENLA</name>